<reference evidence="4" key="1">
    <citation type="submission" date="2022-07" db="EMBL/GenBank/DDBJ databases">
        <title>Evaluation of T. orientalis genome assembly methods using nanopore sequencing and analysis of variation between genomes.</title>
        <authorList>
            <person name="Yam J."/>
            <person name="Micallef M.L."/>
            <person name="Liu M."/>
            <person name="Djordjevic S.P."/>
            <person name="Bogema D.R."/>
            <person name="Jenkins C."/>
        </authorList>
    </citation>
    <scope>NUCLEOTIDE SEQUENCE</scope>
    <source>
        <strain evidence="4">Fish Creek</strain>
    </source>
</reference>
<dbReference type="InterPro" id="IPR015943">
    <property type="entry name" value="WD40/YVTN_repeat-like_dom_sf"/>
</dbReference>
<name>A0A976M447_THEOR</name>
<proteinExistence type="inferred from homology"/>
<evidence type="ECO:0000256" key="3">
    <source>
        <dbReference type="ARBA" id="ARBA00025740"/>
    </source>
</evidence>
<organism evidence="4 5">
    <name type="scientific">Theileria orientalis</name>
    <dbReference type="NCBI Taxonomy" id="68886"/>
    <lineage>
        <taxon>Eukaryota</taxon>
        <taxon>Sar</taxon>
        <taxon>Alveolata</taxon>
        <taxon>Apicomplexa</taxon>
        <taxon>Aconoidasida</taxon>
        <taxon>Piroplasmida</taxon>
        <taxon>Theileriidae</taxon>
        <taxon>Theileria</taxon>
    </lineage>
</organism>
<protein>
    <submittedName>
        <fullName evidence="4">Uncharacterized protein</fullName>
    </submittedName>
</protein>
<evidence type="ECO:0000313" key="5">
    <source>
        <dbReference type="Proteomes" id="UP000244803"/>
    </source>
</evidence>
<dbReference type="PANTHER" id="PTHR11227">
    <property type="entry name" value="WD-REPEAT PROTEIN INTERACTING WITH PHOSPHOINOSIDES WIPI -RELATED"/>
    <property type="match status" value="1"/>
</dbReference>
<evidence type="ECO:0000313" key="4">
    <source>
        <dbReference type="EMBL" id="UKJ88049.2"/>
    </source>
</evidence>
<evidence type="ECO:0000256" key="1">
    <source>
        <dbReference type="ARBA" id="ARBA00022574"/>
    </source>
</evidence>
<dbReference type="EMBL" id="CP056065">
    <property type="protein sequence ID" value="UKJ88049.2"/>
    <property type="molecule type" value="Genomic_DNA"/>
</dbReference>
<dbReference type="GO" id="GO:0005737">
    <property type="term" value="C:cytoplasm"/>
    <property type="evidence" value="ECO:0007669"/>
    <property type="project" value="UniProtKB-ARBA"/>
</dbReference>
<dbReference type="InterPro" id="IPR048720">
    <property type="entry name" value="PROPPIN"/>
</dbReference>
<dbReference type="SUPFAM" id="SSF50978">
    <property type="entry name" value="WD40 repeat-like"/>
    <property type="match status" value="1"/>
</dbReference>
<comment type="similarity">
    <text evidence="3">Belongs to the WD repeat PROPPIN family.</text>
</comment>
<dbReference type="InterPro" id="IPR036322">
    <property type="entry name" value="WD40_repeat_dom_sf"/>
</dbReference>
<dbReference type="AlphaFoldDB" id="A0A976M447"/>
<dbReference type="Gene3D" id="2.130.10.10">
    <property type="entry name" value="YVTN repeat-like/Quinoprotein amine dehydrogenase"/>
    <property type="match status" value="1"/>
</dbReference>
<accession>A0A976M447</accession>
<dbReference type="SMART" id="SM00320">
    <property type="entry name" value="WD40"/>
    <property type="match status" value="2"/>
</dbReference>
<keyword evidence="2" id="KW-0677">Repeat</keyword>
<gene>
    <name evidence="4" type="ORF">MACJ_000492</name>
</gene>
<keyword evidence="1" id="KW-0853">WD repeat</keyword>
<sequence>MAFNDARFNQDGTCICVANDKGFKILNSNPMVLTCDRDLRYKNVGAVGMAEMLYRSNLLALVGNSEYYDIRKINSGSLKSKFIKPWKQNILTIWDDKKFVEVAQLVFTDSILNVKFLYDLIAVSLNYKVYVYQMSDVSLLHCSNTIYNPYGLISVSTHRGLNFIAYPGKLKGSIMVQIYTKNRRLGSSENSASIEDFKDSDDPDDVFEFDEIMDAGEETGKYMKLSMKLQVHVSEVTSIDFSPNGLLIVTSSIQGKYIKMFDTLSGELIQVFRKTNNFGRVTKCIIDKDMKWLCVISEKPKLYMYQIDQAAIKDCEFDNENRKVNFKNSCIFDINNEDKHIGKYFKHLKNAITFPSTRCGDYNIFKTVINKAKLYLHSTSVFAYFKPRNRDRIIDGALMLDKETIVIILQTGRAMKLFFNPAKYAGIKLIYYHHL</sequence>
<dbReference type="Proteomes" id="UP000244803">
    <property type="component" value="Chromosome 1"/>
</dbReference>
<dbReference type="InterPro" id="IPR001680">
    <property type="entry name" value="WD40_rpt"/>
</dbReference>
<evidence type="ECO:0000256" key="2">
    <source>
        <dbReference type="ARBA" id="ARBA00022737"/>
    </source>
</evidence>
<dbReference type="OrthoDB" id="1667587at2759"/>